<keyword evidence="2" id="KW-1185">Reference proteome</keyword>
<gene>
    <name evidence="1" type="ORF">CIB84_002762</name>
</gene>
<dbReference type="Proteomes" id="UP000237246">
    <property type="component" value="Unassembled WGS sequence"/>
</dbReference>
<sequence>MATSMPVLMLPSPKASMSLSFPTPSFVLPQVLSSLLHQI</sequence>
<dbReference type="EMBL" id="PPHD01003483">
    <property type="protein sequence ID" value="POI33486.1"/>
    <property type="molecule type" value="Genomic_DNA"/>
</dbReference>
<organism evidence="1 2">
    <name type="scientific">Bambusicola thoracicus</name>
    <name type="common">Chinese bamboo-partridge</name>
    <name type="synonym">Perdix thoracica</name>
    <dbReference type="NCBI Taxonomy" id="9083"/>
    <lineage>
        <taxon>Eukaryota</taxon>
        <taxon>Metazoa</taxon>
        <taxon>Chordata</taxon>
        <taxon>Craniata</taxon>
        <taxon>Vertebrata</taxon>
        <taxon>Euteleostomi</taxon>
        <taxon>Archelosauria</taxon>
        <taxon>Archosauria</taxon>
        <taxon>Dinosauria</taxon>
        <taxon>Saurischia</taxon>
        <taxon>Theropoda</taxon>
        <taxon>Coelurosauria</taxon>
        <taxon>Aves</taxon>
        <taxon>Neognathae</taxon>
        <taxon>Galloanserae</taxon>
        <taxon>Galliformes</taxon>
        <taxon>Phasianidae</taxon>
        <taxon>Perdicinae</taxon>
        <taxon>Bambusicola</taxon>
    </lineage>
</organism>
<comment type="caution">
    <text evidence="1">The sequence shown here is derived from an EMBL/GenBank/DDBJ whole genome shotgun (WGS) entry which is preliminary data.</text>
</comment>
<evidence type="ECO:0000313" key="1">
    <source>
        <dbReference type="EMBL" id="POI33486.1"/>
    </source>
</evidence>
<protein>
    <submittedName>
        <fullName evidence="1">Uncharacterized protein</fullName>
    </submittedName>
</protein>
<evidence type="ECO:0000313" key="2">
    <source>
        <dbReference type="Proteomes" id="UP000237246"/>
    </source>
</evidence>
<reference evidence="1 2" key="1">
    <citation type="submission" date="2018-01" db="EMBL/GenBank/DDBJ databases">
        <title>Comparison of the Chinese Bamboo Partridge and Red Junglefowl genome sequences highlights the importance of demography in genome evolution.</title>
        <authorList>
            <person name="Tiley G.P."/>
            <person name="Kimball R.T."/>
            <person name="Braun E.L."/>
            <person name="Burleigh J.G."/>
        </authorList>
    </citation>
    <scope>NUCLEOTIDE SEQUENCE [LARGE SCALE GENOMIC DNA]</scope>
    <source>
        <strain evidence="1">RTK389</strain>
        <tissue evidence="1">Blood</tissue>
    </source>
</reference>
<accession>A0A2P4TAV6</accession>
<proteinExistence type="predicted"/>
<dbReference type="AlphaFoldDB" id="A0A2P4TAV6"/>
<name>A0A2P4TAV6_BAMTH</name>